<evidence type="ECO:0000313" key="1">
    <source>
        <dbReference type="EMBL" id="GAY21167.1"/>
    </source>
</evidence>
<reference evidence="1 2" key="1">
    <citation type="journal article" date="2013" name="Biodegradation">
        <title>Occurrence of 4-tert-butylphenol (4-t-BP) biodegradation in an aquatic sample caused by the presence of Spirodela polyrrhiza and isolation of a 4-t-BP-utilizing bacterium.</title>
        <authorList>
            <person name="Ogata Y."/>
            <person name="Toyama T."/>
            <person name="Yu N."/>
            <person name="Wang X."/>
            <person name="Sei K."/>
            <person name="Ike M."/>
        </authorList>
    </citation>
    <scope>NUCLEOTIDE SEQUENCE [LARGE SCALE GENOMIC DNA]</scope>
    <source>
        <strain evidence="1 2">OMI</strain>
    </source>
</reference>
<dbReference type="EMBL" id="BEWI01000031">
    <property type="protein sequence ID" value="GAY21167.1"/>
    <property type="molecule type" value="Genomic_DNA"/>
</dbReference>
<protein>
    <submittedName>
        <fullName evidence="1">Uncharacterized protein</fullName>
    </submittedName>
</protein>
<dbReference type="Proteomes" id="UP000221538">
    <property type="component" value="Unassembled WGS sequence"/>
</dbReference>
<comment type="caution">
    <text evidence="1">The sequence shown here is derived from an EMBL/GenBank/DDBJ whole genome shotgun (WGS) entry which is preliminary data.</text>
</comment>
<sequence>MKFVSALWPERSRPSLAHPPIIGHISPLWFTANHMGSAGACDDEDQKVVTL</sequence>
<gene>
    <name evidence="1" type="ORF">SFOMI_1702</name>
</gene>
<reference evidence="1 2" key="2">
    <citation type="journal article" date="2013" name="Environ. Sci. Technol.">
        <title>The 4-tert-butylphenol-utilizing bacterium Sphingobium fuliginis OMI can degrade bisphenols via phenolic ring hydroxylation and meta-cleavage pathway.</title>
        <authorList>
            <person name="Ogata Y."/>
            <person name="Goda S."/>
            <person name="Toyama T."/>
            <person name="Sei K."/>
            <person name="Ike M."/>
        </authorList>
    </citation>
    <scope>NUCLEOTIDE SEQUENCE [LARGE SCALE GENOMIC DNA]</scope>
    <source>
        <strain evidence="1 2">OMI</strain>
    </source>
</reference>
<organism evidence="1 2">
    <name type="scientific">Sphingobium fuliginis (strain ATCC 27551)</name>
    <dbReference type="NCBI Taxonomy" id="336203"/>
    <lineage>
        <taxon>Bacteria</taxon>
        <taxon>Pseudomonadati</taxon>
        <taxon>Pseudomonadota</taxon>
        <taxon>Alphaproteobacteria</taxon>
        <taxon>Sphingomonadales</taxon>
        <taxon>Sphingomonadaceae</taxon>
        <taxon>Sphingobium</taxon>
    </lineage>
</organism>
<accession>A0A292ZCG8</accession>
<evidence type="ECO:0000313" key="2">
    <source>
        <dbReference type="Proteomes" id="UP000221538"/>
    </source>
</evidence>
<dbReference type="AlphaFoldDB" id="A0A292ZCG8"/>
<proteinExistence type="predicted"/>
<name>A0A292ZCG8_SPHSA</name>